<sequence length="206" mass="23059">MRASPASSHSLCKNMASSHLSHSGSDEESSRGAQDQTPHCDWISISLVESTGRLNLVRAFSRGAGISMPRAPAELVDDGNYDSETFSHELHDRYSWRSLPEALRPASQISKVKTLEELVQGTGQESRIEILKDLTQRQHVDFEAFCTNHAADAHVHITEFEKCGLELEELMQVTLEVGDWNPGEQCQIRALLSDQQEDMRKLQKEA</sequence>
<evidence type="ECO:0000313" key="3">
    <source>
        <dbReference type="Proteomes" id="UP000298061"/>
    </source>
</evidence>
<accession>A0A4Y9ZZ14</accession>
<keyword evidence="3" id="KW-1185">Reference proteome</keyword>
<evidence type="ECO:0000256" key="1">
    <source>
        <dbReference type="SAM" id="MobiDB-lite"/>
    </source>
</evidence>
<dbReference type="Proteomes" id="UP000298061">
    <property type="component" value="Unassembled WGS sequence"/>
</dbReference>
<feature type="region of interest" description="Disordered" evidence="1">
    <location>
        <begin position="1"/>
        <end position="37"/>
    </location>
</feature>
<organism evidence="2 3">
    <name type="scientific">Hericium alpestre</name>
    <dbReference type="NCBI Taxonomy" id="135208"/>
    <lineage>
        <taxon>Eukaryota</taxon>
        <taxon>Fungi</taxon>
        <taxon>Dikarya</taxon>
        <taxon>Basidiomycota</taxon>
        <taxon>Agaricomycotina</taxon>
        <taxon>Agaricomycetes</taxon>
        <taxon>Russulales</taxon>
        <taxon>Hericiaceae</taxon>
        <taxon>Hericium</taxon>
    </lineage>
</organism>
<name>A0A4Y9ZZ14_9AGAM</name>
<protein>
    <submittedName>
        <fullName evidence="2">Uncharacterized protein</fullName>
    </submittedName>
</protein>
<feature type="compositionally biased region" description="Polar residues" evidence="1">
    <location>
        <begin position="1"/>
        <end position="23"/>
    </location>
</feature>
<dbReference type="AlphaFoldDB" id="A0A4Y9ZZ14"/>
<evidence type="ECO:0000313" key="2">
    <source>
        <dbReference type="EMBL" id="TFY79420.1"/>
    </source>
</evidence>
<comment type="caution">
    <text evidence="2">The sequence shown here is derived from an EMBL/GenBank/DDBJ whole genome shotgun (WGS) entry which is preliminary data.</text>
</comment>
<gene>
    <name evidence="2" type="ORF">EWM64_g4593</name>
</gene>
<reference evidence="2 3" key="1">
    <citation type="submission" date="2019-02" db="EMBL/GenBank/DDBJ databases">
        <title>Genome sequencing of the rare red list fungi Hericium alpestre (H. flagellum).</title>
        <authorList>
            <person name="Buettner E."/>
            <person name="Kellner H."/>
        </authorList>
    </citation>
    <scope>NUCLEOTIDE SEQUENCE [LARGE SCALE GENOMIC DNA]</scope>
    <source>
        <strain evidence="2 3">DSM 108284</strain>
    </source>
</reference>
<dbReference type="EMBL" id="SFCI01000504">
    <property type="protein sequence ID" value="TFY79420.1"/>
    <property type="molecule type" value="Genomic_DNA"/>
</dbReference>
<proteinExistence type="predicted"/>